<name>A0ABU3EKI0_9RHOB</name>
<proteinExistence type="predicted"/>
<gene>
    <name evidence="2" type="ORF">RM190_23045</name>
</gene>
<feature type="region of interest" description="Disordered" evidence="1">
    <location>
        <begin position="1"/>
        <end position="47"/>
    </location>
</feature>
<accession>A0ABU3EKI0</accession>
<keyword evidence="3" id="KW-1185">Reference proteome</keyword>
<feature type="compositionally biased region" description="Basic and acidic residues" evidence="1">
    <location>
        <begin position="1"/>
        <end position="17"/>
    </location>
</feature>
<dbReference type="Proteomes" id="UP001251085">
    <property type="component" value="Unassembled WGS sequence"/>
</dbReference>
<organism evidence="2 3">
    <name type="scientific">Paracoccus broussonetiae</name>
    <dbReference type="NCBI Taxonomy" id="3075834"/>
    <lineage>
        <taxon>Bacteria</taxon>
        <taxon>Pseudomonadati</taxon>
        <taxon>Pseudomonadota</taxon>
        <taxon>Alphaproteobacteria</taxon>
        <taxon>Rhodobacterales</taxon>
        <taxon>Paracoccaceae</taxon>
        <taxon>Paracoccus</taxon>
    </lineage>
</organism>
<evidence type="ECO:0000313" key="3">
    <source>
        <dbReference type="Proteomes" id="UP001251085"/>
    </source>
</evidence>
<evidence type="ECO:0000313" key="2">
    <source>
        <dbReference type="EMBL" id="MDT1064751.1"/>
    </source>
</evidence>
<dbReference type="RefSeq" id="WP_311761830.1">
    <property type="nucleotide sequence ID" value="NZ_JAVRQI010000034.1"/>
</dbReference>
<reference evidence="3" key="1">
    <citation type="submission" date="2023-07" db="EMBL/GenBank/DDBJ databases">
        <title>Characterization of two Paracoccaceae strains isolated from Phycosphere and proposal of Xinfangfangia lacusdiani sp. nov.</title>
        <authorList>
            <person name="Deng Y."/>
            <person name="Zhang Y.Q."/>
        </authorList>
    </citation>
    <scope>NUCLEOTIDE SEQUENCE [LARGE SCALE GENOMIC DNA]</scope>
    <source>
        <strain evidence="3">CPCC 101403</strain>
    </source>
</reference>
<sequence>MPEDKDQTTRPSERDKSAPPPDRPSTTRHPRYTGQTTPASASDDPSE</sequence>
<comment type="caution">
    <text evidence="2">The sequence shown here is derived from an EMBL/GenBank/DDBJ whole genome shotgun (WGS) entry which is preliminary data.</text>
</comment>
<protein>
    <submittedName>
        <fullName evidence="2">Uncharacterized protein</fullName>
    </submittedName>
</protein>
<dbReference type="EMBL" id="JAVRQI010000034">
    <property type="protein sequence ID" value="MDT1064751.1"/>
    <property type="molecule type" value="Genomic_DNA"/>
</dbReference>
<evidence type="ECO:0000256" key="1">
    <source>
        <dbReference type="SAM" id="MobiDB-lite"/>
    </source>
</evidence>